<dbReference type="InterPro" id="IPR013216">
    <property type="entry name" value="Methyltransf_11"/>
</dbReference>
<comment type="caution">
    <text evidence="2">The sequence shown here is derived from an EMBL/GenBank/DDBJ whole genome shotgun (WGS) entry which is preliminary data.</text>
</comment>
<dbReference type="Pfam" id="PF08241">
    <property type="entry name" value="Methyltransf_11"/>
    <property type="match status" value="1"/>
</dbReference>
<dbReference type="CDD" id="cd02440">
    <property type="entry name" value="AdoMet_MTases"/>
    <property type="match status" value="1"/>
</dbReference>
<dbReference type="InterPro" id="IPR029063">
    <property type="entry name" value="SAM-dependent_MTases_sf"/>
</dbReference>
<dbReference type="PANTHER" id="PTHR43591:SF24">
    <property type="entry name" value="2-METHOXY-6-POLYPRENYL-1,4-BENZOQUINOL METHYLASE, MITOCHONDRIAL"/>
    <property type="match status" value="1"/>
</dbReference>
<reference evidence="2" key="1">
    <citation type="submission" date="2021-03" db="EMBL/GenBank/DDBJ databases">
        <title>Whole genome shotgun sequence of Actinoplanes auranticolor NBRC 12245.</title>
        <authorList>
            <person name="Komaki H."/>
            <person name="Tamura T."/>
        </authorList>
    </citation>
    <scope>NUCLEOTIDE SEQUENCE</scope>
    <source>
        <strain evidence="2">NBRC 12245</strain>
    </source>
</reference>
<dbReference type="Proteomes" id="UP000681340">
    <property type="component" value="Unassembled WGS sequence"/>
</dbReference>
<sequence length="277" mass="29448">MTVQPDTTGADRALKARHRAMWALGDYPSVATEVIPQLGATLVAACRTGPGQRVLDVAAGTGNAAIPAALTGAEVVACDLTPPLLEAGRALAARRGAVVDWREGDAEALPFPDGSFDVVLSCVGVMFAPHHRAAADELVRVCRPGGTIGMINWTPQGFIGQLFGLMKAYTPPPPPGMQPPPLWGSAAHVRELFGDRVAEVTATVDAAVIDRFADGAQFRDFFKTHYGPTVAAYRHLAAEPGRVAALDRDLAGLAHRHDRGNGVMRWDYLLWTGRRTG</sequence>
<keyword evidence="3" id="KW-1185">Reference proteome</keyword>
<name>A0A919S563_9ACTN</name>
<dbReference type="AlphaFoldDB" id="A0A919S563"/>
<feature type="domain" description="Methyltransferase type 11" evidence="1">
    <location>
        <begin position="55"/>
        <end position="148"/>
    </location>
</feature>
<protein>
    <recommendedName>
        <fullName evidence="1">Methyltransferase type 11 domain-containing protein</fullName>
    </recommendedName>
</protein>
<proteinExistence type="predicted"/>
<evidence type="ECO:0000259" key="1">
    <source>
        <dbReference type="Pfam" id="PF08241"/>
    </source>
</evidence>
<gene>
    <name evidence="2" type="ORF">Aau02nite_00430</name>
</gene>
<dbReference type="RefSeq" id="WP_212986212.1">
    <property type="nucleotide sequence ID" value="NZ_BAABEA010000029.1"/>
</dbReference>
<dbReference type="SUPFAM" id="SSF53335">
    <property type="entry name" value="S-adenosyl-L-methionine-dependent methyltransferases"/>
    <property type="match status" value="1"/>
</dbReference>
<organism evidence="2 3">
    <name type="scientific">Actinoplanes auranticolor</name>
    <dbReference type="NCBI Taxonomy" id="47988"/>
    <lineage>
        <taxon>Bacteria</taxon>
        <taxon>Bacillati</taxon>
        <taxon>Actinomycetota</taxon>
        <taxon>Actinomycetes</taxon>
        <taxon>Micromonosporales</taxon>
        <taxon>Micromonosporaceae</taxon>
        <taxon>Actinoplanes</taxon>
    </lineage>
</organism>
<evidence type="ECO:0000313" key="2">
    <source>
        <dbReference type="EMBL" id="GIM62883.1"/>
    </source>
</evidence>
<dbReference type="GO" id="GO:0008757">
    <property type="term" value="F:S-adenosylmethionine-dependent methyltransferase activity"/>
    <property type="evidence" value="ECO:0007669"/>
    <property type="project" value="InterPro"/>
</dbReference>
<dbReference type="Gene3D" id="3.40.50.150">
    <property type="entry name" value="Vaccinia Virus protein VP39"/>
    <property type="match status" value="1"/>
</dbReference>
<evidence type="ECO:0000313" key="3">
    <source>
        <dbReference type="Proteomes" id="UP000681340"/>
    </source>
</evidence>
<dbReference type="EMBL" id="BOQL01000001">
    <property type="protein sequence ID" value="GIM62883.1"/>
    <property type="molecule type" value="Genomic_DNA"/>
</dbReference>
<dbReference type="PANTHER" id="PTHR43591">
    <property type="entry name" value="METHYLTRANSFERASE"/>
    <property type="match status" value="1"/>
</dbReference>
<accession>A0A919S563</accession>